<comment type="caution">
    <text evidence="1">The sequence shown here is derived from an EMBL/GenBank/DDBJ whole genome shotgun (WGS) entry which is preliminary data.</text>
</comment>
<dbReference type="Proteomes" id="UP001431783">
    <property type="component" value="Unassembled WGS sequence"/>
</dbReference>
<gene>
    <name evidence="1" type="ORF">WA026_011348</name>
</gene>
<accession>A0AAW1TSL2</accession>
<keyword evidence="2" id="KW-1185">Reference proteome</keyword>
<dbReference type="AlphaFoldDB" id="A0AAW1TSL2"/>
<protein>
    <submittedName>
        <fullName evidence="1">Uncharacterized protein</fullName>
    </submittedName>
</protein>
<sequence length="133" mass="14816">MYGRKKQRFQYEDDFHSLSKKIANIEQQTDFLKKTMLRQAVELNECSCTSTEDLSFNNIQITSDSIDEGTGIAGCETPTLTDEHPVQISSTQYTTKPNNVTVKQDEHKNAGVVGNIEGARIIESNPISSSNTN</sequence>
<evidence type="ECO:0000313" key="2">
    <source>
        <dbReference type="Proteomes" id="UP001431783"/>
    </source>
</evidence>
<name>A0AAW1TSL2_9CUCU</name>
<reference evidence="1 2" key="1">
    <citation type="submission" date="2023-03" db="EMBL/GenBank/DDBJ databases">
        <title>Genome insight into feeding habits of ladybird beetles.</title>
        <authorList>
            <person name="Li H.-S."/>
            <person name="Huang Y.-H."/>
            <person name="Pang H."/>
        </authorList>
    </citation>
    <scope>NUCLEOTIDE SEQUENCE [LARGE SCALE GENOMIC DNA]</scope>
    <source>
        <strain evidence="1">SYSU_2023b</strain>
        <tissue evidence="1">Whole body</tissue>
    </source>
</reference>
<proteinExistence type="predicted"/>
<organism evidence="1 2">
    <name type="scientific">Henosepilachna vigintioctopunctata</name>
    <dbReference type="NCBI Taxonomy" id="420089"/>
    <lineage>
        <taxon>Eukaryota</taxon>
        <taxon>Metazoa</taxon>
        <taxon>Ecdysozoa</taxon>
        <taxon>Arthropoda</taxon>
        <taxon>Hexapoda</taxon>
        <taxon>Insecta</taxon>
        <taxon>Pterygota</taxon>
        <taxon>Neoptera</taxon>
        <taxon>Endopterygota</taxon>
        <taxon>Coleoptera</taxon>
        <taxon>Polyphaga</taxon>
        <taxon>Cucujiformia</taxon>
        <taxon>Coccinelloidea</taxon>
        <taxon>Coccinellidae</taxon>
        <taxon>Epilachninae</taxon>
        <taxon>Epilachnini</taxon>
        <taxon>Henosepilachna</taxon>
    </lineage>
</organism>
<dbReference type="EMBL" id="JARQZJ010000005">
    <property type="protein sequence ID" value="KAK9871067.1"/>
    <property type="molecule type" value="Genomic_DNA"/>
</dbReference>
<evidence type="ECO:0000313" key="1">
    <source>
        <dbReference type="EMBL" id="KAK9871067.1"/>
    </source>
</evidence>